<dbReference type="EMBL" id="QDCA01000003">
    <property type="protein sequence ID" value="KAA9534104.1"/>
    <property type="molecule type" value="Genomic_DNA"/>
</dbReference>
<sequence>MDILSDDDITRMLIEALDIVNTLDEPKPVVIEEQKKWVVSVEDPDGYYNALYFDYFIERTAKEDLPYLISVTKEDSYKFTEKEKADAVAVLIDGTVEEVEAE</sequence>
<evidence type="ECO:0000313" key="1">
    <source>
        <dbReference type="EMBL" id="KAA9534104.1"/>
    </source>
</evidence>
<accession>A0A6C8N2V0</accession>
<organism evidence="1">
    <name type="scientific">Listeria monocytogenes</name>
    <dbReference type="NCBI Taxonomy" id="1639"/>
    <lineage>
        <taxon>Bacteria</taxon>
        <taxon>Bacillati</taxon>
        <taxon>Bacillota</taxon>
        <taxon>Bacilli</taxon>
        <taxon>Bacillales</taxon>
        <taxon>Listeriaceae</taxon>
        <taxon>Listeria</taxon>
    </lineage>
</organism>
<dbReference type="AlphaFoldDB" id="A0A6C8N2V0"/>
<gene>
    <name evidence="1" type="ORF">DCK33_08155</name>
</gene>
<comment type="caution">
    <text evidence="1">The sequence shown here is derived from an EMBL/GenBank/DDBJ whole genome shotgun (WGS) entry which is preliminary data.</text>
</comment>
<name>A0A6C8N2V0_LISMN</name>
<protein>
    <submittedName>
        <fullName evidence="1">Uncharacterized protein</fullName>
    </submittedName>
</protein>
<proteinExistence type="predicted"/>
<dbReference type="RefSeq" id="WP_150984734.1">
    <property type="nucleotide sequence ID" value="NZ_QDCB01000004.1"/>
</dbReference>
<reference evidence="1" key="1">
    <citation type="submission" date="2018-04" db="EMBL/GenBank/DDBJ databases">
        <title>Genome Analysis of a Prevalent Clone of Listeria monocytogenes Sequence Type 87 in China.</title>
        <authorList>
            <person name="Wang Y."/>
        </authorList>
    </citation>
    <scope>NUCLEOTIDE SEQUENCE</scope>
    <source>
        <strain evidence="1">ICDC_LM0449</strain>
    </source>
</reference>